<proteinExistence type="predicted"/>
<evidence type="ECO:0000313" key="2">
    <source>
        <dbReference type="EMBL" id="CAG1861296.1"/>
    </source>
</evidence>
<reference evidence="2" key="1">
    <citation type="submission" date="2021-03" db="EMBL/GenBank/DDBJ databases">
        <authorList>
            <consortium name="Genoscope - CEA"/>
            <person name="William W."/>
        </authorList>
    </citation>
    <scope>NUCLEOTIDE SEQUENCE</scope>
    <source>
        <strain evidence="2">Doubled-haploid Pahang</strain>
    </source>
</reference>
<dbReference type="FunCoup" id="A0A804HZZ5">
    <property type="interactions" value="1978"/>
</dbReference>
<feature type="region of interest" description="Disordered" evidence="1">
    <location>
        <begin position="158"/>
        <end position="211"/>
    </location>
</feature>
<feature type="region of interest" description="Disordered" evidence="1">
    <location>
        <begin position="267"/>
        <end position="295"/>
    </location>
</feature>
<dbReference type="Proteomes" id="UP000012960">
    <property type="component" value="Unplaced"/>
</dbReference>
<name>A0A804HZZ5_MUSAM</name>
<dbReference type="Gramene" id="Ma02_t06720.1">
    <property type="protein sequence ID" value="Ma02_p06720.1"/>
    <property type="gene ID" value="Ma02_g06720"/>
</dbReference>
<dbReference type="PANTHER" id="PTHR35486">
    <property type="entry name" value="EXPRESSED PROTEIN"/>
    <property type="match status" value="1"/>
</dbReference>
<sequence length="295" mass="33255">MKCKSHPNEYGVGVCASCLRERLLALIVAQNELSANRYHVRRRPDLSPLRHPHEFHRPVSPYISHRRSVGSDSSPGHLRLLHHYQRFFSTPQIGPTFAAASRGERLEEIDGGRRHRFSIFRTLFGHSRSDAAEPGLRAPKESASGSWFSALIRGRRKKKKTTQLSSGAEEEEEAPPWRVRRSCRPVGRGMSPAMEDEDEDHGSGYFSDDWRRPTPMPIRRFPATHRDHRSVSSVSGFSVCLSPLVSFGPESRRSHPAEAVFSGDLRSPANSIHHRNPAVLAPNRSRKLADLGRLK</sequence>
<dbReference type="AlphaFoldDB" id="A0A804HZZ5"/>
<keyword evidence="4" id="KW-1185">Reference proteome</keyword>
<accession>A0A804HZZ5</accession>
<evidence type="ECO:0000313" key="3">
    <source>
        <dbReference type="EnsemblPlants" id="Ma02_p06720.1"/>
    </source>
</evidence>
<organism evidence="3 4">
    <name type="scientific">Musa acuminata subsp. malaccensis</name>
    <name type="common">Wild banana</name>
    <name type="synonym">Musa malaccensis</name>
    <dbReference type="NCBI Taxonomy" id="214687"/>
    <lineage>
        <taxon>Eukaryota</taxon>
        <taxon>Viridiplantae</taxon>
        <taxon>Streptophyta</taxon>
        <taxon>Embryophyta</taxon>
        <taxon>Tracheophyta</taxon>
        <taxon>Spermatophyta</taxon>
        <taxon>Magnoliopsida</taxon>
        <taxon>Liliopsida</taxon>
        <taxon>Zingiberales</taxon>
        <taxon>Musaceae</taxon>
        <taxon>Musa</taxon>
    </lineage>
</organism>
<evidence type="ECO:0000313" key="4">
    <source>
        <dbReference type="Proteomes" id="UP000012960"/>
    </source>
</evidence>
<reference evidence="3" key="2">
    <citation type="submission" date="2021-05" db="UniProtKB">
        <authorList>
            <consortium name="EnsemblPlants"/>
        </authorList>
    </citation>
    <scope>IDENTIFICATION</scope>
    <source>
        <strain evidence="3">subsp. malaccensis</strain>
    </source>
</reference>
<gene>
    <name evidence="2" type="ORF">GSMUA_61900.1</name>
</gene>
<dbReference type="Pfam" id="PF05340">
    <property type="entry name" value="DUF740"/>
    <property type="match status" value="1"/>
</dbReference>
<dbReference type="InterPro" id="IPR008004">
    <property type="entry name" value="OCTOPUS-like"/>
</dbReference>
<evidence type="ECO:0000256" key="1">
    <source>
        <dbReference type="SAM" id="MobiDB-lite"/>
    </source>
</evidence>
<dbReference type="EMBL" id="HG996467">
    <property type="protein sequence ID" value="CAG1861296.1"/>
    <property type="molecule type" value="Genomic_DNA"/>
</dbReference>
<dbReference type="PANTHER" id="PTHR35486:SF1">
    <property type="entry name" value="OS02G0689500 PROTEIN"/>
    <property type="match status" value="1"/>
</dbReference>
<dbReference type="OMA" id="GDIAYEY"/>
<dbReference type="EnsemblPlants" id="Ma02_t06720.1">
    <property type="protein sequence ID" value="Ma02_p06720.1"/>
    <property type="gene ID" value="Ma02_g06720"/>
</dbReference>
<dbReference type="OrthoDB" id="688025at2759"/>
<protein>
    <submittedName>
        <fullName evidence="2">(wild Malaysian banana) hypothetical protein</fullName>
    </submittedName>
</protein>